<evidence type="ECO:0000256" key="1">
    <source>
        <dbReference type="SAM" id="Phobius"/>
    </source>
</evidence>
<organism evidence="2">
    <name type="scientific">Mesorhizobium sp. WSM2240</name>
    <dbReference type="NCBI Taxonomy" id="3228851"/>
    <lineage>
        <taxon>Bacteria</taxon>
        <taxon>Pseudomonadati</taxon>
        <taxon>Pseudomonadota</taxon>
        <taxon>Alphaproteobacteria</taxon>
        <taxon>Hyphomicrobiales</taxon>
        <taxon>Phyllobacteriaceae</taxon>
        <taxon>Mesorhizobium</taxon>
    </lineage>
</organism>
<proteinExistence type="predicted"/>
<keyword evidence="1" id="KW-1133">Transmembrane helix</keyword>
<evidence type="ECO:0000313" key="2">
    <source>
        <dbReference type="EMBL" id="XCG46681.1"/>
    </source>
</evidence>
<gene>
    <name evidence="2" type="ORF">ABVK50_15280</name>
</gene>
<keyword evidence="1" id="KW-0812">Transmembrane</keyword>
<dbReference type="EMBL" id="CP159253">
    <property type="protein sequence ID" value="XCG46681.1"/>
    <property type="molecule type" value="Genomic_DNA"/>
</dbReference>
<accession>A0AAU8CIM1</accession>
<evidence type="ECO:0008006" key="3">
    <source>
        <dbReference type="Google" id="ProtNLM"/>
    </source>
</evidence>
<sequence length="120" mass="13303">MEKGVVINGRTIGIAVGLVALMSATFGGVAYVVRQDFRTTQIQTDHGEFRTKVENDFIALRVEMRHADDALALAQKESDRRTEQSYEKILQKFDALTAEVTKLTIALGNVQYKQDNGAAK</sequence>
<feature type="transmembrane region" description="Helical" evidence="1">
    <location>
        <begin position="12"/>
        <end position="33"/>
    </location>
</feature>
<keyword evidence="1" id="KW-0472">Membrane</keyword>
<protein>
    <recommendedName>
        <fullName evidence="3">TMhelix containing protein</fullName>
    </recommendedName>
</protein>
<dbReference type="AlphaFoldDB" id="A0AAU8CIM1"/>
<dbReference type="RefSeq" id="WP_353640751.1">
    <property type="nucleotide sequence ID" value="NZ_CP159253.1"/>
</dbReference>
<name>A0AAU8CIM1_9HYPH</name>
<reference evidence="2" key="1">
    <citation type="submission" date="2024-06" db="EMBL/GenBank/DDBJ databases">
        <title>Mesorhizobium karijinii sp. nov., a symbiont of the iconic Swainsona formosa from arid Australia.</title>
        <authorList>
            <person name="Hill Y.J."/>
            <person name="Watkin E.L.J."/>
            <person name="O'Hara G.W."/>
            <person name="Terpolilli J."/>
            <person name="Tye M.L."/>
            <person name="Kohlmeier M.G."/>
        </authorList>
    </citation>
    <scope>NUCLEOTIDE SEQUENCE</scope>
    <source>
        <strain evidence="2">WSM2240</strain>
    </source>
</reference>